<gene>
    <name evidence="1" type="ORF">N7460_010632</name>
</gene>
<evidence type="ECO:0000313" key="2">
    <source>
        <dbReference type="Proteomes" id="UP001219568"/>
    </source>
</evidence>
<comment type="caution">
    <text evidence="1">The sequence shown here is derived from an EMBL/GenBank/DDBJ whole genome shotgun (WGS) entry which is preliminary data.</text>
</comment>
<name>A0AAD6I4W9_PENCN</name>
<dbReference type="Proteomes" id="UP001219568">
    <property type="component" value="Unassembled WGS sequence"/>
</dbReference>
<reference evidence="1" key="1">
    <citation type="journal article" date="2023" name="IMA Fungus">
        <title>Comparative genomic study of the Penicillium genus elucidates a diverse pangenome and 15 lateral gene transfer events.</title>
        <authorList>
            <person name="Petersen C."/>
            <person name="Sorensen T."/>
            <person name="Nielsen M.R."/>
            <person name="Sondergaard T.E."/>
            <person name="Sorensen J.L."/>
            <person name="Fitzpatrick D.A."/>
            <person name="Frisvad J.C."/>
            <person name="Nielsen K.L."/>
        </authorList>
    </citation>
    <scope>NUCLEOTIDE SEQUENCE</scope>
    <source>
        <strain evidence="1">IBT 15450</strain>
    </source>
</reference>
<sequence length="155" mass="17121">MGRNESHLNDEPVHCTGIGDAKEKAVDAAALVPIFTSCGGCDSNYDSHYKLVGHCTVEGGCCRKHRGFDLAVEEKKKYKMKMLGITPQGRSFNPYWSRIYLAAIWGLCIGPDDSPFDMIRPRKEHACSSKPTHTLLNADDESDSAFTEDIGKILL</sequence>
<protein>
    <submittedName>
        <fullName evidence="1">Uncharacterized protein</fullName>
    </submittedName>
</protein>
<dbReference type="EMBL" id="JAQJZL010000014">
    <property type="protein sequence ID" value="KAJ6030366.1"/>
    <property type="molecule type" value="Genomic_DNA"/>
</dbReference>
<keyword evidence="2" id="KW-1185">Reference proteome</keyword>
<proteinExistence type="predicted"/>
<dbReference type="AlphaFoldDB" id="A0AAD6I4W9"/>
<reference evidence="1" key="2">
    <citation type="submission" date="2023-01" db="EMBL/GenBank/DDBJ databases">
        <authorList>
            <person name="Petersen C."/>
        </authorList>
    </citation>
    <scope>NUCLEOTIDE SEQUENCE</scope>
    <source>
        <strain evidence="1">IBT 15450</strain>
    </source>
</reference>
<accession>A0AAD6I4W9</accession>
<organism evidence="1 2">
    <name type="scientific">Penicillium canescens</name>
    <dbReference type="NCBI Taxonomy" id="5083"/>
    <lineage>
        <taxon>Eukaryota</taxon>
        <taxon>Fungi</taxon>
        <taxon>Dikarya</taxon>
        <taxon>Ascomycota</taxon>
        <taxon>Pezizomycotina</taxon>
        <taxon>Eurotiomycetes</taxon>
        <taxon>Eurotiomycetidae</taxon>
        <taxon>Eurotiales</taxon>
        <taxon>Aspergillaceae</taxon>
        <taxon>Penicillium</taxon>
    </lineage>
</organism>
<evidence type="ECO:0000313" key="1">
    <source>
        <dbReference type="EMBL" id="KAJ6030366.1"/>
    </source>
</evidence>